<protein>
    <submittedName>
        <fullName evidence="2">Uncharacterized protein</fullName>
    </submittedName>
</protein>
<reference evidence="2" key="1">
    <citation type="journal article" date="2015" name="Nature">
        <title>Complex archaea that bridge the gap between prokaryotes and eukaryotes.</title>
        <authorList>
            <person name="Spang A."/>
            <person name="Saw J.H."/>
            <person name="Jorgensen S.L."/>
            <person name="Zaremba-Niedzwiedzka K."/>
            <person name="Martijn J."/>
            <person name="Lind A.E."/>
            <person name="van Eijk R."/>
            <person name="Schleper C."/>
            <person name="Guy L."/>
            <person name="Ettema T.J."/>
        </authorList>
    </citation>
    <scope>NUCLEOTIDE SEQUENCE</scope>
</reference>
<feature type="region of interest" description="Disordered" evidence="1">
    <location>
        <begin position="58"/>
        <end position="79"/>
    </location>
</feature>
<proteinExistence type="predicted"/>
<comment type="caution">
    <text evidence="2">The sequence shown here is derived from an EMBL/GenBank/DDBJ whole genome shotgun (WGS) entry which is preliminary data.</text>
</comment>
<dbReference type="EMBL" id="LAZR01000001">
    <property type="protein sequence ID" value="KKO12874.1"/>
    <property type="molecule type" value="Genomic_DNA"/>
</dbReference>
<accession>A0A0F9Z6B8</accession>
<organism evidence="2">
    <name type="scientific">marine sediment metagenome</name>
    <dbReference type="NCBI Taxonomy" id="412755"/>
    <lineage>
        <taxon>unclassified sequences</taxon>
        <taxon>metagenomes</taxon>
        <taxon>ecological metagenomes</taxon>
    </lineage>
</organism>
<evidence type="ECO:0000313" key="2">
    <source>
        <dbReference type="EMBL" id="KKO12874.1"/>
    </source>
</evidence>
<evidence type="ECO:0000256" key="1">
    <source>
        <dbReference type="SAM" id="MobiDB-lite"/>
    </source>
</evidence>
<dbReference type="AlphaFoldDB" id="A0A0F9Z6B8"/>
<gene>
    <name evidence="2" type="ORF">LCGC14_0008910</name>
</gene>
<sequence length="340" mass="38059">MRRVKSSTSFLINAALLISGSLAGSSLAHAQIPRTDEGRPDFQGLWTNETETPVERPAQFSGRQTMTAEEAAAWRPGSAAGLTDLTVEERLDPDRGPPPKGAPIRLEADWFFSTGYVAHVDGEFRTSLVIDPPDGKIPYAENGRGRDWVSQQLARPHVEAYDGPELRPAGERCLLSVLSTAGPPMLPMSYNSNYRIVQTADYLMIMAEMVNDVRIVRIDDEHQPEAIHRWMGDSVGHWEGDTLVVSTRNIHPQQSFRGSTGALTTTEKFRFDADGQIIYQVIMSDDQVFGRPWTAEVPMRRLPPHSHIYEYACHEGNYSIVGALAGRRWQEHYEQQEAEN</sequence>
<name>A0A0F9Z6B8_9ZZZZ</name>